<proteinExistence type="predicted"/>
<feature type="compositionally biased region" description="Low complexity" evidence="1">
    <location>
        <begin position="111"/>
        <end position="125"/>
    </location>
</feature>
<dbReference type="EMBL" id="JAGKQM010000002">
    <property type="protein sequence ID" value="KAH0938664.1"/>
    <property type="molecule type" value="Genomic_DNA"/>
</dbReference>
<sequence length="139" mass="15422">MNMSGKFLSTKKYQPIPAENNEPVKFAVAGLDDIVFKSGKNVLILMLPKTIPDLGRSGFGVPERLKTLLQMIPSETFDAKGIRTIYFRSVSGNVLATKEDLISFIEKNKPTTSNVEETTTTTTSVKIEEPKKTDEPKKN</sequence>
<dbReference type="Proteomes" id="UP000824890">
    <property type="component" value="Unassembled WGS sequence"/>
</dbReference>
<gene>
    <name evidence="2" type="ORF">HID58_006125</name>
</gene>
<feature type="compositionally biased region" description="Basic and acidic residues" evidence="1">
    <location>
        <begin position="126"/>
        <end position="139"/>
    </location>
</feature>
<evidence type="ECO:0000313" key="3">
    <source>
        <dbReference type="Proteomes" id="UP000824890"/>
    </source>
</evidence>
<evidence type="ECO:0000256" key="1">
    <source>
        <dbReference type="SAM" id="MobiDB-lite"/>
    </source>
</evidence>
<evidence type="ECO:0000313" key="2">
    <source>
        <dbReference type="EMBL" id="KAH0938664.1"/>
    </source>
</evidence>
<organism evidence="2 3">
    <name type="scientific">Brassica napus</name>
    <name type="common">Rape</name>
    <dbReference type="NCBI Taxonomy" id="3708"/>
    <lineage>
        <taxon>Eukaryota</taxon>
        <taxon>Viridiplantae</taxon>
        <taxon>Streptophyta</taxon>
        <taxon>Embryophyta</taxon>
        <taxon>Tracheophyta</taxon>
        <taxon>Spermatophyta</taxon>
        <taxon>Magnoliopsida</taxon>
        <taxon>eudicotyledons</taxon>
        <taxon>Gunneridae</taxon>
        <taxon>Pentapetalae</taxon>
        <taxon>rosids</taxon>
        <taxon>malvids</taxon>
        <taxon>Brassicales</taxon>
        <taxon>Brassicaceae</taxon>
        <taxon>Brassiceae</taxon>
        <taxon>Brassica</taxon>
    </lineage>
</organism>
<accession>A0ABQ8EAL3</accession>
<comment type="caution">
    <text evidence="2">The sequence shown here is derived from an EMBL/GenBank/DDBJ whole genome shotgun (WGS) entry which is preliminary data.</text>
</comment>
<protein>
    <submittedName>
        <fullName evidence="2">Uncharacterized protein</fullName>
    </submittedName>
</protein>
<keyword evidence="3" id="KW-1185">Reference proteome</keyword>
<reference evidence="2 3" key="1">
    <citation type="submission" date="2021-05" db="EMBL/GenBank/DDBJ databases">
        <title>Genome Assembly of Synthetic Allotetraploid Brassica napus Reveals Homoeologous Exchanges between Subgenomes.</title>
        <authorList>
            <person name="Davis J.T."/>
        </authorList>
    </citation>
    <scope>NUCLEOTIDE SEQUENCE [LARGE SCALE GENOMIC DNA]</scope>
    <source>
        <strain evidence="3">cv. Da-Ae</strain>
        <tissue evidence="2">Seedling</tissue>
    </source>
</reference>
<name>A0ABQ8EAL3_BRANA</name>
<feature type="region of interest" description="Disordered" evidence="1">
    <location>
        <begin position="108"/>
        <end position="139"/>
    </location>
</feature>